<dbReference type="EMBL" id="JXJN01011542">
    <property type="status" value="NOT_ANNOTATED_CDS"/>
    <property type="molecule type" value="Genomic_DNA"/>
</dbReference>
<sequence>MSATIKLGKTTIKRNDGNVYIIAEIGQNHQGNLETAKQMILEAKLIENLPLAYGSLSYIYELSGSCLENDDTLQTGFSSQFSPRSANFIA</sequence>
<dbReference type="Gene3D" id="3.20.20.70">
    <property type="entry name" value="Aldolase class I"/>
    <property type="match status" value="1"/>
</dbReference>
<evidence type="ECO:0000313" key="2">
    <source>
        <dbReference type="Proteomes" id="UP000092460"/>
    </source>
</evidence>
<accession>A0A1B0BBN9</accession>
<organism evidence="1 2">
    <name type="scientific">Glossina palpalis gambiensis</name>
    <dbReference type="NCBI Taxonomy" id="67801"/>
    <lineage>
        <taxon>Eukaryota</taxon>
        <taxon>Metazoa</taxon>
        <taxon>Ecdysozoa</taxon>
        <taxon>Arthropoda</taxon>
        <taxon>Hexapoda</taxon>
        <taxon>Insecta</taxon>
        <taxon>Pterygota</taxon>
        <taxon>Neoptera</taxon>
        <taxon>Endopterygota</taxon>
        <taxon>Diptera</taxon>
        <taxon>Brachycera</taxon>
        <taxon>Muscomorpha</taxon>
        <taxon>Hippoboscoidea</taxon>
        <taxon>Glossinidae</taxon>
        <taxon>Glossina</taxon>
    </lineage>
</organism>
<dbReference type="SUPFAM" id="SSF51569">
    <property type="entry name" value="Aldolase"/>
    <property type="match status" value="1"/>
</dbReference>
<keyword evidence="2" id="KW-1185">Reference proteome</keyword>
<dbReference type="EnsemblMetazoa" id="GPPI024986-RA">
    <property type="protein sequence ID" value="GPPI024986-PA"/>
    <property type="gene ID" value="GPPI024986"/>
</dbReference>
<protein>
    <recommendedName>
        <fullName evidence="3">N-acetylneuraminic acid synthase N-terminal domain-containing protein</fullName>
    </recommendedName>
</protein>
<evidence type="ECO:0000313" key="1">
    <source>
        <dbReference type="EnsemblMetazoa" id="GPPI024986-PA"/>
    </source>
</evidence>
<dbReference type="AlphaFoldDB" id="A0A1B0BBN9"/>
<reference evidence="2" key="1">
    <citation type="submission" date="2015-01" db="EMBL/GenBank/DDBJ databases">
        <authorList>
            <person name="Aksoy S."/>
            <person name="Warren W."/>
            <person name="Wilson R.K."/>
        </authorList>
    </citation>
    <scope>NUCLEOTIDE SEQUENCE [LARGE SCALE GENOMIC DNA]</scope>
    <source>
        <strain evidence="2">IAEA</strain>
    </source>
</reference>
<dbReference type="Proteomes" id="UP000092460">
    <property type="component" value="Unassembled WGS sequence"/>
</dbReference>
<dbReference type="VEuPathDB" id="VectorBase:GPPI024986"/>
<evidence type="ECO:0008006" key="3">
    <source>
        <dbReference type="Google" id="ProtNLM"/>
    </source>
</evidence>
<dbReference type="EMBL" id="JXJN01011541">
    <property type="status" value="NOT_ANNOTATED_CDS"/>
    <property type="molecule type" value="Genomic_DNA"/>
</dbReference>
<reference evidence="1" key="2">
    <citation type="submission" date="2020-05" db="UniProtKB">
        <authorList>
            <consortium name="EnsemblMetazoa"/>
        </authorList>
    </citation>
    <scope>IDENTIFICATION</scope>
    <source>
        <strain evidence="1">IAEA</strain>
    </source>
</reference>
<proteinExistence type="predicted"/>
<name>A0A1B0BBN9_9MUSC</name>
<dbReference type="InterPro" id="IPR013785">
    <property type="entry name" value="Aldolase_TIM"/>
</dbReference>